<dbReference type="EMBL" id="CP133218">
    <property type="protein sequence ID" value="WML89554.1"/>
    <property type="molecule type" value="Genomic_DNA"/>
</dbReference>
<dbReference type="Pfam" id="PF00534">
    <property type="entry name" value="Glycos_transf_1"/>
    <property type="match status" value="1"/>
</dbReference>
<dbReference type="PANTHER" id="PTHR45947">
    <property type="entry name" value="SULFOQUINOVOSYL TRANSFERASE SQD2"/>
    <property type="match status" value="1"/>
</dbReference>
<dbReference type="Proteomes" id="UP001236657">
    <property type="component" value="Chromosome"/>
</dbReference>
<keyword evidence="3" id="KW-0808">Transferase</keyword>
<sequence>MMSAKPTLLVTASTFPRWESDSEPRFVYDLCVRLAETFHVVVLAPHAPGAASYEQWGQLHIHRYRYAPAALETLAYEGGITANLKQHRWKWLLLPGFFFGQWLALRQLLKTYPVAVIHAHWLIPQGLMAVAATYGKIHKPRLLCTSHGGDLFGLQDKVSLQLKRWVIKHCDALTVVSHFMVGKVQALAGDTTPPISVIPMGTDLEHTFVPDPTVHRLPNQLLFVGRLVEKKGVKYLLQALQEVSTQRPDTTLVIAGSGPLQAELESMTQALGLAQQVTFAGRLEHKALVRLYQESTVAVFPFVQAKDGDMEGLGLVMVEAMGCGCPVIASDLPAVRDVVNHRENLCEPANPTELAICIQRTLENSSETQGIYWQAQHQAVCKSFGWDNINSQYQTLIEKIIDSPAFQEALPNA</sequence>
<dbReference type="Pfam" id="PF13439">
    <property type="entry name" value="Glyco_transf_4"/>
    <property type="match status" value="1"/>
</dbReference>
<feature type="domain" description="Glycosyltransferase subfamily 4-like N-terminal" evidence="2">
    <location>
        <begin position="25"/>
        <end position="205"/>
    </location>
</feature>
<keyword evidence="3" id="KW-0328">Glycosyltransferase</keyword>
<dbReference type="RefSeq" id="WP_308893832.1">
    <property type="nucleotide sequence ID" value="NZ_CP133218.1"/>
</dbReference>
<dbReference type="GO" id="GO:0016757">
    <property type="term" value="F:glycosyltransferase activity"/>
    <property type="evidence" value="ECO:0007669"/>
    <property type="project" value="UniProtKB-KW"/>
</dbReference>
<evidence type="ECO:0000259" key="2">
    <source>
        <dbReference type="Pfam" id="PF13439"/>
    </source>
</evidence>
<evidence type="ECO:0000313" key="3">
    <source>
        <dbReference type="EMBL" id="WML89554.1"/>
    </source>
</evidence>
<reference evidence="3 4" key="1">
    <citation type="submission" date="2023-08" db="EMBL/GenBank/DDBJ databases">
        <title>New molecular markers tilS and rpoB for phylogenetic and monitoring studies of the genus Thiothrix biodiversity.</title>
        <authorList>
            <person name="Ravin N.V."/>
            <person name="Smolyakov D."/>
            <person name="Markov N.D."/>
            <person name="Beletsky A.V."/>
            <person name="Mardanov A.V."/>
            <person name="Rudenko T.S."/>
            <person name="Grabovich M.Y."/>
        </authorList>
    </citation>
    <scope>NUCLEOTIDE SEQUENCE [LARGE SCALE GENOMIC DNA]</scope>
    <source>
        <strain evidence="3 4">MK1</strain>
    </source>
</reference>
<dbReference type="EC" id="2.4.-.-" evidence="3"/>
<name>A0ABY9MLK5_9GAMM</name>
<organism evidence="3 4">
    <name type="scientific">Thiothrix lacustris</name>
    <dbReference type="NCBI Taxonomy" id="525917"/>
    <lineage>
        <taxon>Bacteria</taxon>
        <taxon>Pseudomonadati</taxon>
        <taxon>Pseudomonadota</taxon>
        <taxon>Gammaproteobacteria</taxon>
        <taxon>Thiotrichales</taxon>
        <taxon>Thiotrichaceae</taxon>
        <taxon>Thiothrix</taxon>
    </lineage>
</organism>
<gene>
    <name evidence="3" type="ORF">RCF98_11290</name>
</gene>
<dbReference type="InterPro" id="IPR028098">
    <property type="entry name" value="Glyco_trans_4-like_N"/>
</dbReference>
<dbReference type="InterPro" id="IPR001296">
    <property type="entry name" value="Glyco_trans_1"/>
</dbReference>
<evidence type="ECO:0000259" key="1">
    <source>
        <dbReference type="Pfam" id="PF00534"/>
    </source>
</evidence>
<protein>
    <submittedName>
        <fullName evidence="3">Glycosyltransferase</fullName>
        <ecNumber evidence="3">2.4.-.-</ecNumber>
    </submittedName>
</protein>
<dbReference type="SUPFAM" id="SSF53756">
    <property type="entry name" value="UDP-Glycosyltransferase/glycogen phosphorylase"/>
    <property type="match status" value="1"/>
</dbReference>
<proteinExistence type="predicted"/>
<keyword evidence="4" id="KW-1185">Reference proteome</keyword>
<evidence type="ECO:0000313" key="4">
    <source>
        <dbReference type="Proteomes" id="UP001236657"/>
    </source>
</evidence>
<accession>A0ABY9MLK5</accession>
<feature type="domain" description="Glycosyl transferase family 1" evidence="1">
    <location>
        <begin position="218"/>
        <end position="367"/>
    </location>
</feature>
<dbReference type="PANTHER" id="PTHR45947:SF3">
    <property type="entry name" value="SULFOQUINOVOSYL TRANSFERASE SQD2"/>
    <property type="match status" value="1"/>
</dbReference>
<dbReference type="Gene3D" id="3.40.50.2000">
    <property type="entry name" value="Glycogen Phosphorylase B"/>
    <property type="match status" value="2"/>
</dbReference>
<dbReference type="InterPro" id="IPR050194">
    <property type="entry name" value="Glycosyltransferase_grp1"/>
</dbReference>